<feature type="chain" id="PRO_5016479508" description="Cyclic di-GMP-binding protein" evidence="15">
    <location>
        <begin position="39"/>
        <end position="769"/>
    </location>
</feature>
<dbReference type="InterPro" id="IPR018513">
    <property type="entry name" value="Cell_synthase_bac"/>
</dbReference>
<evidence type="ECO:0000256" key="6">
    <source>
        <dbReference type="ARBA" id="ARBA00021844"/>
    </source>
</evidence>
<dbReference type="OrthoDB" id="9806702at2"/>
<keyword evidence="12 15" id="KW-1133">Transmembrane helix</keyword>
<evidence type="ECO:0000256" key="12">
    <source>
        <dbReference type="ARBA" id="ARBA00022989"/>
    </source>
</evidence>
<keyword evidence="10 15" id="KW-0812">Transmembrane</keyword>
<evidence type="ECO:0000313" key="17">
    <source>
        <dbReference type="Proteomes" id="UP000255265"/>
    </source>
</evidence>
<dbReference type="AlphaFoldDB" id="A0A370FIZ7"/>
<comment type="subunit">
    <text evidence="5 15">Tightly associated with the cellulose synthase catalytic subunit.</text>
</comment>
<keyword evidence="15" id="KW-0732">Signal</keyword>
<dbReference type="Proteomes" id="UP000255265">
    <property type="component" value="Unassembled WGS sequence"/>
</dbReference>
<dbReference type="RefSeq" id="WP_114802308.1">
    <property type="nucleotide sequence ID" value="NZ_QQAV01000002.1"/>
</dbReference>
<comment type="function">
    <text evidence="1 15">Binds the cellulose synthase activator, bis-(3'-5') cyclic diguanylic acid (c-di-GMP).</text>
</comment>
<feature type="signal peptide" evidence="15">
    <location>
        <begin position="1"/>
        <end position="38"/>
    </location>
</feature>
<keyword evidence="13 15" id="KW-0472">Membrane</keyword>
<evidence type="ECO:0000256" key="13">
    <source>
        <dbReference type="ARBA" id="ARBA00023136"/>
    </source>
</evidence>
<comment type="pathway">
    <text evidence="3 15">Glycan metabolism; bacterial cellulose biosynthesis.</text>
</comment>
<evidence type="ECO:0000256" key="10">
    <source>
        <dbReference type="ARBA" id="ARBA00022692"/>
    </source>
</evidence>
<keyword evidence="8 15" id="KW-0997">Cell inner membrane</keyword>
<organism evidence="16 17">
    <name type="scientific">Pseudacidovorax intermedius</name>
    <dbReference type="NCBI Taxonomy" id="433924"/>
    <lineage>
        <taxon>Bacteria</taxon>
        <taxon>Pseudomonadati</taxon>
        <taxon>Pseudomonadota</taxon>
        <taxon>Betaproteobacteria</taxon>
        <taxon>Burkholderiales</taxon>
        <taxon>Comamonadaceae</taxon>
        <taxon>Pseudacidovorax</taxon>
    </lineage>
</organism>
<evidence type="ECO:0000256" key="7">
    <source>
        <dbReference type="ARBA" id="ARBA00022475"/>
    </source>
</evidence>
<keyword evidence="7 15" id="KW-1003">Cell membrane</keyword>
<evidence type="ECO:0000256" key="15">
    <source>
        <dbReference type="RuleBase" id="RU365021"/>
    </source>
</evidence>
<evidence type="ECO:0000313" key="16">
    <source>
        <dbReference type="EMBL" id="RDI27132.1"/>
    </source>
</evidence>
<gene>
    <name evidence="16" type="ORF">DFR41_102165</name>
</gene>
<dbReference type="InterPro" id="IPR003920">
    <property type="entry name" value="Cell_synth_B"/>
</dbReference>
<reference evidence="16 17" key="1">
    <citation type="submission" date="2018-07" db="EMBL/GenBank/DDBJ databases">
        <title>Genomic Encyclopedia of Type Strains, Phase IV (KMG-IV): sequencing the most valuable type-strain genomes for metagenomic binning, comparative biology and taxonomic classification.</title>
        <authorList>
            <person name="Goeker M."/>
        </authorList>
    </citation>
    <scope>NUCLEOTIDE SEQUENCE [LARGE SCALE GENOMIC DNA]</scope>
    <source>
        <strain evidence="16 17">DSM 21352</strain>
    </source>
</reference>
<evidence type="ECO:0000256" key="14">
    <source>
        <dbReference type="ARBA" id="ARBA00033444"/>
    </source>
</evidence>
<feature type="transmembrane region" description="Helical" evidence="15">
    <location>
        <begin position="738"/>
        <end position="760"/>
    </location>
</feature>
<dbReference type="GO" id="GO:0006011">
    <property type="term" value="P:UDP-alpha-D-glucose metabolic process"/>
    <property type="evidence" value="ECO:0007669"/>
    <property type="project" value="InterPro"/>
</dbReference>
<evidence type="ECO:0000256" key="4">
    <source>
        <dbReference type="ARBA" id="ARBA00010714"/>
    </source>
</evidence>
<dbReference type="PANTHER" id="PTHR39083">
    <property type="entry name" value="CYCLIC DI-GMP-BINDING PROTEIN"/>
    <property type="match status" value="1"/>
</dbReference>
<dbReference type="EMBL" id="QQAV01000002">
    <property type="protein sequence ID" value="RDI27132.1"/>
    <property type="molecule type" value="Genomic_DNA"/>
</dbReference>
<dbReference type="UniPathway" id="UPA00694"/>
<keyword evidence="17" id="KW-1185">Reference proteome</keyword>
<evidence type="ECO:0000256" key="11">
    <source>
        <dbReference type="ARBA" id="ARBA00022916"/>
    </source>
</evidence>
<accession>A0A370FIZ7</accession>
<dbReference type="Pfam" id="PF03170">
    <property type="entry name" value="BcsB"/>
    <property type="match status" value="1"/>
</dbReference>
<dbReference type="GO" id="GO:0030244">
    <property type="term" value="P:cellulose biosynthetic process"/>
    <property type="evidence" value="ECO:0007669"/>
    <property type="project" value="UniProtKB-KW"/>
</dbReference>
<sequence>MNGMRAAPPRRSPASGRRLLPAALALGLLAGPAPGLNAQQPAPTGAAAATVPAPGTAVAGPSVREATLRQLGVDYAIQLRGTSGAVGIPFSVRADELVTGGNLRLNYTFSPALIPALSHLKVSVNDVVLATLPVDPAAAGRPQTAEIAIDRRLVTEFNRLVVELVGHYTRDCEDPNHSSLWAAIDSGSTLRLSVQPLTLDNDLRLLPVPFFDRRDVGRLTLPFVLPPGATPEVLEAAGIVASWFGALAGYRGARFPVSEGALPAGGHAVVFATPQSAPAGVAVPPIDGPQLAVVPMPGNAQHKLLLVMGRDAAELRSAASALAVGSPAMAGAQARIAGFEPPPARKPYDAPRWVPSDRPVQLGELAQAQDLNVSGYAPDVIRVNLQLPPDLFTWRSHGMPLALHYRYTPRVRPDQSTLNINMGQSFIGSVPLRAANTLHDAWWNPFALPLLPDGTVAEKKTVQVPPQLLAPSSQLRLHYYFEPSAGKCQPLLANVRGAIDPDSTLDLSGLPHYIAMPDLAAYANAGFPFSRLADLADTAVLLPPAPTAQDLGLYLGLMGQIGRSTGYPALRLRVGDARRAAEMADKDLLVLGDLDRQPLFGEWRARMPLSQPAADTLRLELPDWLRRALDIVAGSRMRQDLPQAAQLDLHGAGRETAVLAGFESPLRPGRSVVAVLAQPGQGDKLLDALQTPELLQRVQGSMAVVREGRVESVLGGQPYYVGRLPPLTWLQWQLSRNAFMPALLALAAAALAAAVAYAGLQQRARRRLE</sequence>
<dbReference type="NCBIfam" id="NF008323">
    <property type="entry name" value="PRK11114.1-1"/>
    <property type="match status" value="1"/>
</dbReference>
<name>A0A370FIZ7_9BURK</name>
<evidence type="ECO:0000256" key="5">
    <source>
        <dbReference type="ARBA" id="ARBA00011437"/>
    </source>
</evidence>
<dbReference type="PANTHER" id="PTHR39083:SF1">
    <property type="entry name" value="CYCLIC DI-GMP-BINDING PROTEIN"/>
    <property type="match status" value="1"/>
</dbReference>
<evidence type="ECO:0000256" key="1">
    <source>
        <dbReference type="ARBA" id="ARBA00002057"/>
    </source>
</evidence>
<keyword evidence="11 15" id="KW-0135">Cellulose biosynthesis</keyword>
<comment type="subcellular location">
    <subcellularLocation>
        <location evidence="2">Cell inner membrane</location>
        <topology evidence="2">Single-pass membrane protein</topology>
    </subcellularLocation>
</comment>
<comment type="similarity">
    <text evidence="4 15">Belongs to the AcsB/BcsB family.</text>
</comment>
<comment type="caution">
    <text evidence="16">The sequence shown here is derived from an EMBL/GenBank/DDBJ whole genome shotgun (WGS) entry which is preliminary data.</text>
</comment>
<dbReference type="GO" id="GO:0005886">
    <property type="term" value="C:plasma membrane"/>
    <property type="evidence" value="ECO:0007669"/>
    <property type="project" value="UniProtKB-SubCell"/>
</dbReference>
<evidence type="ECO:0000256" key="9">
    <source>
        <dbReference type="ARBA" id="ARBA00022636"/>
    </source>
</evidence>
<dbReference type="Gene3D" id="2.60.120.260">
    <property type="entry name" value="Galactose-binding domain-like"/>
    <property type="match status" value="2"/>
</dbReference>
<keyword evidence="9 15" id="KW-0973">c-di-GMP</keyword>
<evidence type="ECO:0000256" key="3">
    <source>
        <dbReference type="ARBA" id="ARBA00005186"/>
    </source>
</evidence>
<evidence type="ECO:0000256" key="8">
    <source>
        <dbReference type="ARBA" id="ARBA00022519"/>
    </source>
</evidence>
<protein>
    <recommendedName>
        <fullName evidence="6 15">Cyclic di-GMP-binding protein</fullName>
    </recommendedName>
    <alternativeName>
        <fullName evidence="14 15">Cellulose synthase regulatory subunit</fullName>
    </alternativeName>
</protein>
<proteinExistence type="inferred from homology"/>
<evidence type="ECO:0000256" key="2">
    <source>
        <dbReference type="ARBA" id="ARBA00004377"/>
    </source>
</evidence>
<dbReference type="PRINTS" id="PR01440">
    <property type="entry name" value="CELLSNTHASEB"/>
</dbReference>